<keyword evidence="3 6" id="KW-1133">Transmembrane helix</keyword>
<feature type="transmembrane region" description="Helical" evidence="6">
    <location>
        <begin position="83"/>
        <end position="105"/>
    </location>
</feature>
<dbReference type="EMBL" id="ML996088">
    <property type="protein sequence ID" value="KAF2151225.1"/>
    <property type="molecule type" value="Genomic_DNA"/>
</dbReference>
<dbReference type="Gene3D" id="1.20.1740.10">
    <property type="entry name" value="Amino acid/polyamine transporter I"/>
    <property type="match status" value="1"/>
</dbReference>
<dbReference type="InterPro" id="IPR002293">
    <property type="entry name" value="AA/rel_permease1"/>
</dbReference>
<feature type="transmembrane region" description="Helical" evidence="6">
    <location>
        <begin position="165"/>
        <end position="185"/>
    </location>
</feature>
<evidence type="ECO:0000256" key="3">
    <source>
        <dbReference type="ARBA" id="ARBA00022989"/>
    </source>
</evidence>
<feature type="transmembrane region" description="Helical" evidence="6">
    <location>
        <begin position="378"/>
        <end position="399"/>
    </location>
</feature>
<gene>
    <name evidence="7" type="ORF">K461DRAFT_243573</name>
</gene>
<dbReference type="PANTHER" id="PTHR11785">
    <property type="entry name" value="AMINO ACID TRANSPORTER"/>
    <property type="match status" value="1"/>
</dbReference>
<dbReference type="AlphaFoldDB" id="A0A9P4J0U1"/>
<keyword evidence="2 6" id="KW-0812">Transmembrane</keyword>
<dbReference type="OrthoDB" id="5982228at2759"/>
<feature type="transmembrane region" description="Helical" evidence="6">
    <location>
        <begin position="197"/>
        <end position="219"/>
    </location>
</feature>
<dbReference type="FunFam" id="1.20.1740.10:FF:000025">
    <property type="entry name" value="High-affinity methionine permease"/>
    <property type="match status" value="1"/>
</dbReference>
<evidence type="ECO:0000313" key="8">
    <source>
        <dbReference type="Proteomes" id="UP000799439"/>
    </source>
</evidence>
<proteinExistence type="predicted"/>
<feature type="transmembrane region" description="Helical" evidence="6">
    <location>
        <begin position="411"/>
        <end position="432"/>
    </location>
</feature>
<feature type="region of interest" description="Disordered" evidence="5">
    <location>
        <begin position="1"/>
        <end position="29"/>
    </location>
</feature>
<reference evidence="7" key="1">
    <citation type="journal article" date="2020" name="Stud. Mycol.">
        <title>101 Dothideomycetes genomes: a test case for predicting lifestyles and emergence of pathogens.</title>
        <authorList>
            <person name="Haridas S."/>
            <person name="Albert R."/>
            <person name="Binder M."/>
            <person name="Bloem J."/>
            <person name="Labutti K."/>
            <person name="Salamov A."/>
            <person name="Andreopoulos B."/>
            <person name="Baker S."/>
            <person name="Barry K."/>
            <person name="Bills G."/>
            <person name="Bluhm B."/>
            <person name="Cannon C."/>
            <person name="Castanera R."/>
            <person name="Culley D."/>
            <person name="Daum C."/>
            <person name="Ezra D."/>
            <person name="Gonzalez J."/>
            <person name="Henrissat B."/>
            <person name="Kuo A."/>
            <person name="Liang C."/>
            <person name="Lipzen A."/>
            <person name="Lutzoni F."/>
            <person name="Magnuson J."/>
            <person name="Mondo S."/>
            <person name="Nolan M."/>
            <person name="Ohm R."/>
            <person name="Pangilinan J."/>
            <person name="Park H.-J."/>
            <person name="Ramirez L."/>
            <person name="Alfaro M."/>
            <person name="Sun H."/>
            <person name="Tritt A."/>
            <person name="Yoshinaga Y."/>
            <person name="Zwiers L.-H."/>
            <person name="Turgeon B."/>
            <person name="Goodwin S."/>
            <person name="Spatafora J."/>
            <person name="Crous P."/>
            <person name="Grigoriev I."/>
        </authorList>
    </citation>
    <scope>NUCLEOTIDE SEQUENCE</scope>
    <source>
        <strain evidence="7">CBS 260.36</strain>
    </source>
</reference>
<dbReference type="InterPro" id="IPR050598">
    <property type="entry name" value="AminoAcid_Transporter"/>
</dbReference>
<evidence type="ECO:0000313" key="7">
    <source>
        <dbReference type="EMBL" id="KAF2151225.1"/>
    </source>
</evidence>
<evidence type="ECO:0000256" key="2">
    <source>
        <dbReference type="ARBA" id="ARBA00022692"/>
    </source>
</evidence>
<keyword evidence="8" id="KW-1185">Reference proteome</keyword>
<feature type="transmembrane region" description="Helical" evidence="6">
    <location>
        <begin position="280"/>
        <end position="303"/>
    </location>
</feature>
<feature type="transmembrane region" description="Helical" evidence="6">
    <location>
        <begin position="239"/>
        <end position="259"/>
    </location>
</feature>
<dbReference type="Pfam" id="PF13520">
    <property type="entry name" value="AA_permease_2"/>
    <property type="match status" value="1"/>
</dbReference>
<dbReference type="PIRSF" id="PIRSF006060">
    <property type="entry name" value="AA_transporter"/>
    <property type="match status" value="1"/>
</dbReference>
<evidence type="ECO:0000256" key="4">
    <source>
        <dbReference type="ARBA" id="ARBA00023136"/>
    </source>
</evidence>
<evidence type="ECO:0000256" key="5">
    <source>
        <dbReference type="SAM" id="MobiDB-lite"/>
    </source>
</evidence>
<sequence length="538" mass="58280">MAVEASEGGKDDSFVSGVAKDPLSSDVDSSAPIEEEQAFQFSDSRKLGVTGATFLIINKMIGTGVFSTPSGIFQSTGSVGISIMLWVVGGILTFCGLSVFLEFGLAIPRSGGEKVYLERVYKKPKLLTTCMFMAQMVLLGFSAGNALSFGKYVLFASGHESPGNWASRGIGIVCIVFCCTLHAVLPKWGIRANNILGAFKVIILVFIVFAGFAALAGRIKVPKPHNFRNAFAIEITKDYGGGGVYVYSTALLNIVYSYKGWEATNYVLGEVKNPRKTLKIAAPLAVGGVTILYVLANVAYFAAIDKTEMATSEALVAAIFFRNVFGGNAGSKALPAFVVLSNLGNVMTVSFSHSRVLQEFAKESIMPFSRFFASNKPFNAPATSLFLHGIVSIIVLIAPPPGPAYSFLVNLYTYPGAIIDGLVAAGLIYLHLSKTEQWSSPFRTWLPVIVIYLLSNIFLAITPFIPPTGDLSAAGYPYYVFPVVGIAVLGLGIAWWYWFMKLWPRIAGHKIVAERFVSEDEGREVVRYRKVSTKRITL</sequence>
<dbReference type="GO" id="GO:0015179">
    <property type="term" value="F:L-amino acid transmembrane transporter activity"/>
    <property type="evidence" value="ECO:0007669"/>
    <property type="project" value="TreeGrafter"/>
</dbReference>
<comment type="subcellular location">
    <subcellularLocation>
        <location evidence="1">Membrane</location>
        <topology evidence="1">Multi-pass membrane protein</topology>
    </subcellularLocation>
</comment>
<organism evidence="7 8">
    <name type="scientific">Myriangium duriaei CBS 260.36</name>
    <dbReference type="NCBI Taxonomy" id="1168546"/>
    <lineage>
        <taxon>Eukaryota</taxon>
        <taxon>Fungi</taxon>
        <taxon>Dikarya</taxon>
        <taxon>Ascomycota</taxon>
        <taxon>Pezizomycotina</taxon>
        <taxon>Dothideomycetes</taxon>
        <taxon>Dothideomycetidae</taxon>
        <taxon>Myriangiales</taxon>
        <taxon>Myriangiaceae</taxon>
        <taxon>Myriangium</taxon>
    </lineage>
</organism>
<accession>A0A9P4J0U1</accession>
<evidence type="ECO:0000256" key="1">
    <source>
        <dbReference type="ARBA" id="ARBA00004141"/>
    </source>
</evidence>
<comment type="caution">
    <text evidence="7">The sequence shown here is derived from an EMBL/GenBank/DDBJ whole genome shotgun (WGS) entry which is preliminary data.</text>
</comment>
<dbReference type="Proteomes" id="UP000799439">
    <property type="component" value="Unassembled WGS sequence"/>
</dbReference>
<dbReference type="PANTHER" id="PTHR11785:SF382">
    <property type="entry name" value="LOW-AFFINITY METHIONINE PERMEASE"/>
    <property type="match status" value="1"/>
</dbReference>
<feature type="transmembrane region" description="Helical" evidence="6">
    <location>
        <begin position="333"/>
        <end position="357"/>
    </location>
</feature>
<evidence type="ECO:0000256" key="6">
    <source>
        <dbReference type="SAM" id="Phobius"/>
    </source>
</evidence>
<protein>
    <submittedName>
        <fullName evidence="7">Amino acid transporter</fullName>
    </submittedName>
</protein>
<feature type="transmembrane region" description="Helical" evidence="6">
    <location>
        <begin position="444"/>
        <end position="466"/>
    </location>
</feature>
<feature type="transmembrane region" description="Helical" evidence="6">
    <location>
        <begin position="126"/>
        <end position="145"/>
    </location>
</feature>
<dbReference type="GO" id="GO:0016020">
    <property type="term" value="C:membrane"/>
    <property type="evidence" value="ECO:0007669"/>
    <property type="project" value="UniProtKB-SubCell"/>
</dbReference>
<feature type="transmembrane region" description="Helical" evidence="6">
    <location>
        <begin position="478"/>
        <end position="499"/>
    </location>
</feature>
<keyword evidence="4 6" id="KW-0472">Membrane</keyword>
<name>A0A9P4J0U1_9PEZI</name>